<gene>
    <name evidence="2" type="ORF">GCM10009069_27180</name>
</gene>
<dbReference type="AlphaFoldDB" id="A0A8J3CUI5"/>
<dbReference type="Pfam" id="PF05656">
    <property type="entry name" value="DUF805"/>
    <property type="match status" value="1"/>
</dbReference>
<dbReference type="GO" id="GO:0016020">
    <property type="term" value="C:membrane"/>
    <property type="evidence" value="ECO:0007669"/>
    <property type="project" value="InterPro"/>
</dbReference>
<name>A0A8J3CUI5_9PROT</name>
<accession>A0A8J3CUI5</accession>
<reference evidence="2" key="1">
    <citation type="journal article" date="2014" name="Int. J. Syst. Evol. Microbiol.">
        <title>Complete genome sequence of Corynebacterium casei LMG S-19264T (=DSM 44701T), isolated from a smear-ripened cheese.</title>
        <authorList>
            <consortium name="US DOE Joint Genome Institute (JGI-PGF)"/>
            <person name="Walter F."/>
            <person name="Albersmeier A."/>
            <person name="Kalinowski J."/>
            <person name="Ruckert C."/>
        </authorList>
    </citation>
    <scope>NUCLEOTIDE SEQUENCE</scope>
    <source>
        <strain evidence="2">KCTC 32513</strain>
    </source>
</reference>
<feature type="transmembrane region" description="Helical" evidence="1">
    <location>
        <begin position="16"/>
        <end position="34"/>
    </location>
</feature>
<keyword evidence="1" id="KW-1133">Transmembrane helix</keyword>
<proteinExistence type="predicted"/>
<dbReference type="EMBL" id="BMZH01000015">
    <property type="protein sequence ID" value="GHB02963.1"/>
    <property type="molecule type" value="Genomic_DNA"/>
</dbReference>
<keyword evidence="1" id="KW-0812">Transmembrane</keyword>
<sequence>MGNLLFSPSGRIGPSAYMKGIIIIAVIGAVFSLLTLVSAVFGAIGSAVGLLTFYIFIALGIKRSHDAGKSGWMVLTHILLSWGVLAVVMYILGMVTGISLSDIFSAALSGDQEAMNAFEASTQTVGYVIPATILGMISPIVTGFLVNMFNKQDTGDNQFGPVPAA</sequence>
<feature type="transmembrane region" description="Helical" evidence="1">
    <location>
        <begin position="40"/>
        <end position="60"/>
    </location>
</feature>
<keyword evidence="3" id="KW-1185">Reference proteome</keyword>
<comment type="caution">
    <text evidence="2">The sequence shown here is derived from an EMBL/GenBank/DDBJ whole genome shotgun (WGS) entry which is preliminary data.</text>
</comment>
<dbReference type="RefSeq" id="WP_189499346.1">
    <property type="nucleotide sequence ID" value="NZ_BMZH01000015.1"/>
</dbReference>
<feature type="transmembrane region" description="Helical" evidence="1">
    <location>
        <begin position="72"/>
        <end position="92"/>
    </location>
</feature>
<reference evidence="2" key="2">
    <citation type="submission" date="2020-09" db="EMBL/GenBank/DDBJ databases">
        <authorList>
            <person name="Sun Q."/>
            <person name="Kim S."/>
        </authorList>
    </citation>
    <scope>NUCLEOTIDE SEQUENCE</scope>
    <source>
        <strain evidence="2">KCTC 32513</strain>
    </source>
</reference>
<keyword evidence="1" id="KW-0472">Membrane</keyword>
<dbReference type="Proteomes" id="UP000634004">
    <property type="component" value="Unassembled WGS sequence"/>
</dbReference>
<evidence type="ECO:0000313" key="3">
    <source>
        <dbReference type="Proteomes" id="UP000634004"/>
    </source>
</evidence>
<organism evidence="2 3">
    <name type="scientific">Algimonas arctica</name>
    <dbReference type="NCBI Taxonomy" id="1479486"/>
    <lineage>
        <taxon>Bacteria</taxon>
        <taxon>Pseudomonadati</taxon>
        <taxon>Pseudomonadota</taxon>
        <taxon>Alphaproteobacteria</taxon>
        <taxon>Maricaulales</taxon>
        <taxon>Robiginitomaculaceae</taxon>
        <taxon>Algimonas</taxon>
    </lineage>
</organism>
<dbReference type="InterPro" id="IPR008523">
    <property type="entry name" value="DUF805"/>
</dbReference>
<protein>
    <submittedName>
        <fullName evidence="2">Uncharacterized protein</fullName>
    </submittedName>
</protein>
<evidence type="ECO:0000256" key="1">
    <source>
        <dbReference type="SAM" id="Phobius"/>
    </source>
</evidence>
<feature type="transmembrane region" description="Helical" evidence="1">
    <location>
        <begin position="125"/>
        <end position="146"/>
    </location>
</feature>
<evidence type="ECO:0000313" key="2">
    <source>
        <dbReference type="EMBL" id="GHB02963.1"/>
    </source>
</evidence>